<feature type="region of interest" description="Disordered" evidence="5">
    <location>
        <begin position="80"/>
        <end position="102"/>
    </location>
</feature>
<reference evidence="6 7" key="1">
    <citation type="submission" date="2023-05" db="EMBL/GenBank/DDBJ databases">
        <title>A 100% complete, gapless, phased diploid assembly of the Scenedesmus obliquus UTEX 3031 genome.</title>
        <authorList>
            <person name="Biondi T.C."/>
            <person name="Hanschen E.R."/>
            <person name="Kwon T."/>
            <person name="Eng W."/>
            <person name="Kruse C.P.S."/>
            <person name="Koehler S.I."/>
            <person name="Kunde Y."/>
            <person name="Gleasner C.D."/>
            <person name="You Mak K.T."/>
            <person name="Polle J."/>
            <person name="Hovde B.T."/>
            <person name="Starkenburg S.R."/>
        </authorList>
    </citation>
    <scope>NUCLEOTIDE SEQUENCE [LARGE SCALE GENOMIC DNA]</scope>
    <source>
        <strain evidence="6 7">DOE0152z</strain>
    </source>
</reference>
<gene>
    <name evidence="6" type="ORF">OEZ85_014213</name>
</gene>
<feature type="region of interest" description="Disordered" evidence="5">
    <location>
        <begin position="173"/>
        <end position="195"/>
    </location>
</feature>
<evidence type="ECO:0000256" key="3">
    <source>
        <dbReference type="ARBA" id="ARBA00015522"/>
    </source>
</evidence>
<keyword evidence="7" id="KW-1185">Reference proteome</keyword>
<feature type="compositionally biased region" description="Acidic residues" evidence="5">
    <location>
        <begin position="90"/>
        <end position="102"/>
    </location>
</feature>
<evidence type="ECO:0000313" key="6">
    <source>
        <dbReference type="EMBL" id="WIA17350.1"/>
    </source>
</evidence>
<proteinExistence type="inferred from homology"/>
<accession>A0ABY8U7K4</accession>
<dbReference type="Pfam" id="PF09420">
    <property type="entry name" value="Nop16"/>
    <property type="match status" value="1"/>
</dbReference>
<comment type="subcellular location">
    <subcellularLocation>
        <location evidence="1">Nucleus</location>
        <location evidence="1">Nucleolus</location>
    </subcellularLocation>
</comment>
<protein>
    <recommendedName>
        <fullName evidence="3">Nucleolar protein 16</fullName>
    </recommendedName>
</protein>
<evidence type="ECO:0000256" key="4">
    <source>
        <dbReference type="ARBA" id="ARBA00023242"/>
    </source>
</evidence>
<evidence type="ECO:0000313" key="7">
    <source>
        <dbReference type="Proteomes" id="UP001244341"/>
    </source>
</evidence>
<evidence type="ECO:0000256" key="5">
    <source>
        <dbReference type="SAM" id="MobiDB-lite"/>
    </source>
</evidence>
<dbReference type="PANTHER" id="PTHR13243">
    <property type="entry name" value="HSPC111 PROTEIN-RELATED"/>
    <property type="match status" value="1"/>
</dbReference>
<organism evidence="6 7">
    <name type="scientific">Tetradesmus obliquus</name>
    <name type="common">Green alga</name>
    <name type="synonym">Acutodesmus obliquus</name>
    <dbReference type="NCBI Taxonomy" id="3088"/>
    <lineage>
        <taxon>Eukaryota</taxon>
        <taxon>Viridiplantae</taxon>
        <taxon>Chlorophyta</taxon>
        <taxon>core chlorophytes</taxon>
        <taxon>Chlorophyceae</taxon>
        <taxon>CS clade</taxon>
        <taxon>Sphaeropleales</taxon>
        <taxon>Scenedesmaceae</taxon>
        <taxon>Tetradesmus</taxon>
    </lineage>
</organism>
<keyword evidence="4" id="KW-0539">Nucleus</keyword>
<dbReference type="InterPro" id="IPR019002">
    <property type="entry name" value="Ribosome_biogenesis_Nop16"/>
</dbReference>
<evidence type="ECO:0000256" key="2">
    <source>
        <dbReference type="ARBA" id="ARBA00008479"/>
    </source>
</evidence>
<dbReference type="PANTHER" id="PTHR13243:SF1">
    <property type="entry name" value="NUCLEOLAR PROTEIN 16"/>
    <property type="match status" value="1"/>
</dbReference>
<comment type="similarity">
    <text evidence="2">Belongs to the NOP16 family.</text>
</comment>
<dbReference type="EMBL" id="CP126215">
    <property type="protein sequence ID" value="WIA17350.1"/>
    <property type="molecule type" value="Genomic_DNA"/>
</dbReference>
<feature type="compositionally biased region" description="Basic residues" evidence="5">
    <location>
        <begin position="1"/>
        <end position="26"/>
    </location>
</feature>
<dbReference type="Proteomes" id="UP001244341">
    <property type="component" value="Chromosome 8b"/>
</dbReference>
<sequence>MGGSRRRLKRNAPKVKVGVVKRKKNSKAQVPVELLEQRQDLKKRLNTSAQWVEEQTLTKNYAANKFVLDPNEGFGRNKRAVPLKSKEEREAEDGGTYSDDDELRVVCNKERKTGKAPPKRLTSHQRQIVERLVAAHGEDVQAMFRDRKLNPMQHSIGKLQELLEAYNHWRPQDKHDFRAPNKPPKRALLRGVRTG</sequence>
<name>A0ABY8U7K4_TETOB</name>
<evidence type="ECO:0000256" key="1">
    <source>
        <dbReference type="ARBA" id="ARBA00004604"/>
    </source>
</evidence>
<feature type="region of interest" description="Disordered" evidence="5">
    <location>
        <begin position="1"/>
        <end position="27"/>
    </location>
</feature>